<name>A0A5N4D8T6_CAMDR</name>
<accession>A0A5N4D8T6</accession>
<comment type="caution">
    <text evidence="1">The sequence shown here is derived from an EMBL/GenBank/DDBJ whole genome shotgun (WGS) entry which is preliminary data.</text>
</comment>
<dbReference type="EMBL" id="JWIN03000014">
    <property type="protein sequence ID" value="KAB1267594.1"/>
    <property type="molecule type" value="Genomic_DNA"/>
</dbReference>
<evidence type="ECO:0000313" key="2">
    <source>
        <dbReference type="Proteomes" id="UP000299084"/>
    </source>
</evidence>
<dbReference type="AlphaFoldDB" id="A0A5N4D8T6"/>
<evidence type="ECO:0000313" key="1">
    <source>
        <dbReference type="EMBL" id="KAB1267594.1"/>
    </source>
</evidence>
<protein>
    <submittedName>
        <fullName evidence="1">Uncharacterized protein</fullName>
    </submittedName>
</protein>
<gene>
    <name evidence="1" type="ORF">Cadr_000012688</name>
</gene>
<keyword evidence="2" id="KW-1185">Reference proteome</keyword>
<dbReference type="Proteomes" id="UP000299084">
    <property type="component" value="Unassembled WGS sequence"/>
</dbReference>
<organism evidence="1 2">
    <name type="scientific">Camelus dromedarius</name>
    <name type="common">Dromedary</name>
    <name type="synonym">Arabian camel</name>
    <dbReference type="NCBI Taxonomy" id="9838"/>
    <lineage>
        <taxon>Eukaryota</taxon>
        <taxon>Metazoa</taxon>
        <taxon>Chordata</taxon>
        <taxon>Craniata</taxon>
        <taxon>Vertebrata</taxon>
        <taxon>Euteleostomi</taxon>
        <taxon>Mammalia</taxon>
        <taxon>Eutheria</taxon>
        <taxon>Laurasiatheria</taxon>
        <taxon>Artiodactyla</taxon>
        <taxon>Tylopoda</taxon>
        <taxon>Camelidae</taxon>
        <taxon>Camelus</taxon>
    </lineage>
</organism>
<sequence>MEMLIHTTSITTITFIMGTTSTMGTTIHPMPLWPVHPFLEGHLQAQYPENSLQLEALTVFSQLHQLLLYHRVAHLHL</sequence>
<reference evidence="1 2" key="1">
    <citation type="journal article" date="2019" name="Mol. Ecol. Resour.">
        <title>Improving Illumina assemblies with Hi-C and long reads: an example with the North African dromedary.</title>
        <authorList>
            <person name="Elbers J.P."/>
            <person name="Rogers M.F."/>
            <person name="Perelman P.L."/>
            <person name="Proskuryakova A.A."/>
            <person name="Serdyukova N.A."/>
            <person name="Johnson W.E."/>
            <person name="Horin P."/>
            <person name="Corander J."/>
            <person name="Murphy D."/>
            <person name="Burger P.A."/>
        </authorList>
    </citation>
    <scope>NUCLEOTIDE SEQUENCE [LARGE SCALE GENOMIC DNA]</scope>
    <source>
        <strain evidence="1">Drom800</strain>
        <tissue evidence="1">Blood</tissue>
    </source>
</reference>
<proteinExistence type="predicted"/>